<evidence type="ECO:0000313" key="1">
    <source>
        <dbReference type="EMBL" id="CAF5070787.1"/>
    </source>
</evidence>
<dbReference type="EMBL" id="CAJOBR010060308">
    <property type="protein sequence ID" value="CAF5070944.1"/>
    <property type="molecule type" value="Genomic_DNA"/>
</dbReference>
<evidence type="ECO:0000313" key="3">
    <source>
        <dbReference type="Proteomes" id="UP000663848"/>
    </source>
</evidence>
<comment type="caution">
    <text evidence="2">The sequence shown here is derived from an EMBL/GenBank/DDBJ whole genome shotgun (WGS) entry which is preliminary data.</text>
</comment>
<organism evidence="2 3">
    <name type="scientific">Rotaria socialis</name>
    <dbReference type="NCBI Taxonomy" id="392032"/>
    <lineage>
        <taxon>Eukaryota</taxon>
        <taxon>Metazoa</taxon>
        <taxon>Spiralia</taxon>
        <taxon>Gnathifera</taxon>
        <taxon>Rotifera</taxon>
        <taxon>Eurotatoria</taxon>
        <taxon>Bdelloidea</taxon>
        <taxon>Philodinida</taxon>
        <taxon>Philodinidae</taxon>
        <taxon>Rotaria</taxon>
    </lineage>
</organism>
<proteinExistence type="predicted"/>
<dbReference type="AlphaFoldDB" id="A0A822DJ38"/>
<dbReference type="EMBL" id="CAJOBR010060232">
    <property type="protein sequence ID" value="CAF5070787.1"/>
    <property type="molecule type" value="Genomic_DNA"/>
</dbReference>
<dbReference type="Proteomes" id="UP000663848">
    <property type="component" value="Unassembled WGS sequence"/>
</dbReference>
<gene>
    <name evidence="1" type="ORF">QYT958_LOCUS43227</name>
    <name evidence="2" type="ORF">QYT958_LOCUS43240</name>
</gene>
<reference evidence="2" key="1">
    <citation type="submission" date="2021-02" db="EMBL/GenBank/DDBJ databases">
        <authorList>
            <person name="Nowell W R."/>
        </authorList>
    </citation>
    <scope>NUCLEOTIDE SEQUENCE</scope>
</reference>
<protein>
    <submittedName>
        <fullName evidence="2">Uncharacterized protein</fullName>
    </submittedName>
</protein>
<accession>A0A822DJ38</accession>
<name>A0A822DJ38_9BILA</name>
<evidence type="ECO:0000313" key="2">
    <source>
        <dbReference type="EMBL" id="CAF5070944.1"/>
    </source>
</evidence>
<sequence length="57" mass="6656">MTLNSHKVDLSRERLLALLSHKIFVKIWDGKEYCNVRTKLDKPRIGRAFQTLTATNK</sequence>
<feature type="non-terminal residue" evidence="2">
    <location>
        <position position="57"/>
    </location>
</feature>